<evidence type="ECO:0000256" key="1">
    <source>
        <dbReference type="SAM" id="Phobius"/>
    </source>
</evidence>
<sequence>MDLTVYTYITSLLTGSAYSNYVLRRLLLNRK</sequence>
<organism evidence="2">
    <name type="scientific">Anguilla anguilla</name>
    <name type="common">European freshwater eel</name>
    <name type="synonym">Muraena anguilla</name>
    <dbReference type="NCBI Taxonomy" id="7936"/>
    <lineage>
        <taxon>Eukaryota</taxon>
        <taxon>Metazoa</taxon>
        <taxon>Chordata</taxon>
        <taxon>Craniata</taxon>
        <taxon>Vertebrata</taxon>
        <taxon>Euteleostomi</taxon>
        <taxon>Actinopterygii</taxon>
        <taxon>Neopterygii</taxon>
        <taxon>Teleostei</taxon>
        <taxon>Anguilliformes</taxon>
        <taxon>Anguillidae</taxon>
        <taxon>Anguilla</taxon>
    </lineage>
</organism>
<dbReference type="EMBL" id="GBXM01006258">
    <property type="protein sequence ID" value="JAI02320.1"/>
    <property type="molecule type" value="Transcribed_RNA"/>
</dbReference>
<protein>
    <submittedName>
        <fullName evidence="2">Uncharacterized protein</fullName>
    </submittedName>
</protein>
<keyword evidence="1" id="KW-0812">Transmembrane</keyword>
<name>A0A0E9XI44_ANGAN</name>
<keyword evidence="1" id="KW-1133">Transmembrane helix</keyword>
<reference evidence="2" key="1">
    <citation type="submission" date="2014-11" db="EMBL/GenBank/DDBJ databases">
        <authorList>
            <person name="Amaro Gonzalez C."/>
        </authorList>
    </citation>
    <scope>NUCLEOTIDE SEQUENCE</scope>
</reference>
<reference evidence="2" key="2">
    <citation type="journal article" date="2015" name="Fish Shellfish Immunol.">
        <title>Early steps in the European eel (Anguilla anguilla)-Vibrio vulnificus interaction in the gills: Role of the RtxA13 toxin.</title>
        <authorList>
            <person name="Callol A."/>
            <person name="Pajuelo D."/>
            <person name="Ebbesson L."/>
            <person name="Teles M."/>
            <person name="MacKenzie S."/>
            <person name="Amaro C."/>
        </authorList>
    </citation>
    <scope>NUCLEOTIDE SEQUENCE</scope>
</reference>
<feature type="transmembrane region" description="Helical" evidence="1">
    <location>
        <begin position="6"/>
        <end position="23"/>
    </location>
</feature>
<keyword evidence="1" id="KW-0472">Membrane</keyword>
<proteinExistence type="predicted"/>
<dbReference type="AlphaFoldDB" id="A0A0E9XI44"/>
<evidence type="ECO:0000313" key="2">
    <source>
        <dbReference type="EMBL" id="JAI02320.1"/>
    </source>
</evidence>
<accession>A0A0E9XI44</accession>